<protein>
    <submittedName>
        <fullName evidence="1">Uncharacterized protein</fullName>
    </submittedName>
</protein>
<name>A0A1P8ENT0_9GAMM</name>
<proteinExistence type="predicted"/>
<keyword evidence="1" id="KW-0614">Plasmid</keyword>
<organism evidence="1 2">
    <name type="scientific">Acinetobacter soli</name>
    <dbReference type="NCBI Taxonomy" id="487316"/>
    <lineage>
        <taxon>Bacteria</taxon>
        <taxon>Pseudomonadati</taxon>
        <taxon>Pseudomonadota</taxon>
        <taxon>Gammaproteobacteria</taxon>
        <taxon>Moraxellales</taxon>
        <taxon>Moraxellaceae</taxon>
        <taxon>Acinetobacter</taxon>
    </lineage>
</organism>
<dbReference type="AlphaFoldDB" id="A0A1P8ENT0"/>
<sequence length="107" mass="12743">MNLSKTFIEDLQEFGRFYEADFALIMNGNLRTLYKKGDILSKRFLYFMHVDENLPNRWSNSFEISAQRVADFYKNLGKDIHLIEINNGEAKNENQYCPCRSEWTTKF</sequence>
<geneLocation type="plasmid" evidence="2">
    <name>pgfj2</name>
</geneLocation>
<accession>A0A1P8ENT0</accession>
<gene>
    <name evidence="1" type="ORF">BEN76_17035</name>
</gene>
<dbReference type="Proteomes" id="UP000185674">
    <property type="component" value="Plasmid pGFJ2"/>
</dbReference>
<dbReference type="KEGG" id="asol:BEN76_17035"/>
<evidence type="ECO:0000313" key="2">
    <source>
        <dbReference type="Proteomes" id="UP000185674"/>
    </source>
</evidence>
<reference evidence="1 2" key="1">
    <citation type="submission" date="2016-08" db="EMBL/GenBank/DDBJ databases">
        <title>Complete genome sequence of Acinetobacter baylyi strain GFJ2.</title>
        <authorList>
            <person name="Tabata M."/>
            <person name="Kuboki S."/>
            <person name="Gibu N."/>
            <person name="Kinouchi Y."/>
            <person name="Vangnai A."/>
            <person name="Kasai D."/>
            <person name="Fukuda M."/>
        </authorList>
    </citation>
    <scope>NUCLEOTIDE SEQUENCE [LARGE SCALE GENOMIC DNA]</scope>
    <source>
        <strain evidence="1 2">GFJ2</strain>
        <plasmid evidence="2">Plasmid pgfj2</plasmid>
    </source>
</reference>
<evidence type="ECO:0000313" key="1">
    <source>
        <dbReference type="EMBL" id="APV37752.1"/>
    </source>
</evidence>
<dbReference type="EMBL" id="CP016898">
    <property type="protein sequence ID" value="APV37752.1"/>
    <property type="molecule type" value="Genomic_DNA"/>
</dbReference>